<sequence length="152" mass="18092">MLISNNIYQHFQSQFHELSDTRNKANLYQILVYDGSHFVNGTVAYLTEDELSKVVTEIEQTHYCQVEPLNFYSFNIYDREFNRLNVDPHAKLMTDLEASQLRQGVDPLNLSNGEYHCEISKVNTFNIDKNSTQKYYVLQWRRLKNWLMRLCK</sequence>
<reference evidence="1 2" key="1">
    <citation type="submission" date="2012-05" db="EMBL/GenBank/DDBJ databases">
        <title>Noncontiguous Finished plasmid 1 of genome of Chamaesiphon sp. PCC 6605.</title>
        <authorList>
            <consortium name="US DOE Joint Genome Institute"/>
            <person name="Gugger M."/>
            <person name="Coursin T."/>
            <person name="Rippka R."/>
            <person name="Tandeau De Marsac N."/>
            <person name="Huntemann M."/>
            <person name="Wei C.-L."/>
            <person name="Han J."/>
            <person name="Detter J.C."/>
            <person name="Han C."/>
            <person name="Tapia R."/>
            <person name="Chen A."/>
            <person name="Kyrpides N."/>
            <person name="Mavromatis K."/>
            <person name="Markowitz V."/>
            <person name="Szeto E."/>
            <person name="Ivanova N."/>
            <person name="Pagani I."/>
            <person name="Pati A."/>
            <person name="Goodwin L."/>
            <person name="Nordberg H.P."/>
            <person name="Cantor M.N."/>
            <person name="Hua S.X."/>
            <person name="Woyke T."/>
            <person name="Kerfeld C.A."/>
        </authorList>
    </citation>
    <scope>NUCLEOTIDE SEQUENCE [LARGE SCALE GENOMIC DNA]</scope>
    <source>
        <strain evidence="2">ATCC 27169 / PCC 6605</strain>
        <plasmid evidence="2">Plasmid pCHA6605.01</plasmid>
    </source>
</reference>
<keyword evidence="1" id="KW-0614">Plasmid</keyword>
<evidence type="ECO:0000313" key="2">
    <source>
        <dbReference type="Proteomes" id="UP000010366"/>
    </source>
</evidence>
<gene>
    <name evidence="1" type="ORF">Cha6605_5965</name>
</gene>
<organism evidence="1 2">
    <name type="scientific">Chamaesiphon minutus (strain ATCC 27169 / PCC 6605)</name>
    <dbReference type="NCBI Taxonomy" id="1173020"/>
    <lineage>
        <taxon>Bacteria</taxon>
        <taxon>Bacillati</taxon>
        <taxon>Cyanobacteriota</taxon>
        <taxon>Cyanophyceae</taxon>
        <taxon>Gomontiellales</taxon>
        <taxon>Chamaesiphonaceae</taxon>
        <taxon>Chamaesiphon</taxon>
    </lineage>
</organism>
<evidence type="ECO:0000313" key="1">
    <source>
        <dbReference type="EMBL" id="AFY96810.1"/>
    </source>
</evidence>
<accession>K9UPT9</accession>
<dbReference type="RefSeq" id="WP_015328701.1">
    <property type="nucleotide sequence ID" value="NC_020053.1"/>
</dbReference>
<geneLocation type="plasmid" evidence="1 2">
    <name>pCHA6605.01</name>
</geneLocation>
<dbReference type="HOGENOM" id="CLU_1719068_0_0_3"/>
<dbReference type="EMBL" id="CP003601">
    <property type="protein sequence ID" value="AFY96810.1"/>
    <property type="molecule type" value="Genomic_DNA"/>
</dbReference>
<keyword evidence="2" id="KW-1185">Reference proteome</keyword>
<proteinExistence type="predicted"/>
<dbReference type="AlphaFoldDB" id="K9UPT9"/>
<protein>
    <submittedName>
        <fullName evidence="1">Uncharacterized protein</fullName>
    </submittedName>
</protein>
<dbReference type="KEGG" id="cmp:Cha6605_5965"/>
<dbReference type="Proteomes" id="UP000010366">
    <property type="component" value="Plasmid pCHA6605.01"/>
</dbReference>
<name>K9UPT9_CHAP6</name>